<feature type="transmembrane region" description="Helical" evidence="1">
    <location>
        <begin position="185"/>
        <end position="206"/>
    </location>
</feature>
<protein>
    <submittedName>
        <fullName evidence="3">Membrane protein</fullName>
    </submittedName>
</protein>
<feature type="transmembrane region" description="Helical" evidence="1">
    <location>
        <begin position="310"/>
        <end position="336"/>
    </location>
</feature>
<feature type="chain" id="PRO_5022121906" evidence="2">
    <location>
        <begin position="24"/>
        <end position="367"/>
    </location>
</feature>
<accession>A0A510XZZ8</accession>
<feature type="transmembrane region" description="Helical" evidence="1">
    <location>
        <begin position="280"/>
        <end position="298"/>
    </location>
</feature>
<dbReference type="AlphaFoldDB" id="A0A510XZZ8"/>
<feature type="transmembrane region" description="Helical" evidence="1">
    <location>
        <begin position="343"/>
        <end position="362"/>
    </location>
</feature>
<gene>
    <name evidence="3" type="ORF">PES01_30360</name>
</gene>
<dbReference type="Proteomes" id="UP000321419">
    <property type="component" value="Unassembled WGS sequence"/>
</dbReference>
<keyword evidence="4" id="KW-1185">Reference proteome</keyword>
<name>A0A510XZZ8_9GAMM</name>
<keyword evidence="1" id="KW-0472">Membrane</keyword>
<dbReference type="RefSeq" id="WP_089349607.1">
    <property type="nucleotide sequence ID" value="NZ_BJUM01000033.1"/>
</dbReference>
<evidence type="ECO:0000313" key="3">
    <source>
        <dbReference type="EMBL" id="GEK56191.1"/>
    </source>
</evidence>
<proteinExistence type="predicted"/>
<keyword evidence="1" id="KW-1133">Transmembrane helix</keyword>
<dbReference type="InterPro" id="IPR018247">
    <property type="entry name" value="EF_Hand_1_Ca_BS"/>
</dbReference>
<dbReference type="InterPro" id="IPR032809">
    <property type="entry name" value="Put_HupE_UreJ"/>
</dbReference>
<sequence length="367" mass="41096">MKTLSSFLTALLVTLLSAFSAQAHQLSTSYITLDNAQNPQLYTGTWQVNINDLEQSVALDLNQDQQISWAELKSQNEAINRYAKSNFTVLQNMQICPLTIADNYQLDNHFNEAYLVLPLQFSCANNADITLNYSAFFEHDANHKVIVNLNQVSRVFTKTEQQQTFSTQQASYLSTFNQYVYQGVLHIWIGIDHILFLIALLLTCVLSRNNKQWQAIASKKQIIKHTAWIVTAFTLAHSLTLTATALNMVSPNSRWVELGIAISVLFAAVNNVWPVIVRLGWLTFAFGLLHGMGFASVLGELGLSSDYQLLSILAFNLGVELGQLSILCIALPLLLILRDKPIYIKWIMPIGSLAIAAMALLWCVERI</sequence>
<evidence type="ECO:0000256" key="2">
    <source>
        <dbReference type="SAM" id="SignalP"/>
    </source>
</evidence>
<dbReference type="EMBL" id="BJUM01000033">
    <property type="protein sequence ID" value="GEK56191.1"/>
    <property type="molecule type" value="Genomic_DNA"/>
</dbReference>
<keyword evidence="1" id="KW-0812">Transmembrane</keyword>
<feature type="transmembrane region" description="Helical" evidence="1">
    <location>
        <begin position="227"/>
        <end position="249"/>
    </location>
</feature>
<comment type="caution">
    <text evidence="3">The sequence shown here is derived from an EMBL/GenBank/DDBJ whole genome shotgun (WGS) entry which is preliminary data.</text>
</comment>
<keyword evidence="2" id="KW-0732">Signal</keyword>
<dbReference type="PROSITE" id="PS00018">
    <property type="entry name" value="EF_HAND_1"/>
    <property type="match status" value="1"/>
</dbReference>
<evidence type="ECO:0000313" key="4">
    <source>
        <dbReference type="Proteomes" id="UP000321419"/>
    </source>
</evidence>
<dbReference type="InterPro" id="IPR046525">
    <property type="entry name" value="DUF6702"/>
</dbReference>
<dbReference type="Pfam" id="PF20420">
    <property type="entry name" value="DUF6702"/>
    <property type="match status" value="1"/>
</dbReference>
<reference evidence="3 4" key="1">
    <citation type="submission" date="2019-07" db="EMBL/GenBank/DDBJ databases">
        <title>Whole genome shotgun sequence of Pseudoalteromonas espejiana NBRC 102222.</title>
        <authorList>
            <person name="Hosoyama A."/>
            <person name="Uohara A."/>
            <person name="Ohji S."/>
            <person name="Ichikawa N."/>
        </authorList>
    </citation>
    <scope>NUCLEOTIDE SEQUENCE [LARGE SCALE GENOMIC DNA]</scope>
    <source>
        <strain evidence="3 4">NBRC 102222</strain>
    </source>
</reference>
<evidence type="ECO:0000256" key="1">
    <source>
        <dbReference type="SAM" id="Phobius"/>
    </source>
</evidence>
<feature type="signal peptide" evidence="2">
    <location>
        <begin position="1"/>
        <end position="23"/>
    </location>
</feature>
<feature type="transmembrane region" description="Helical" evidence="1">
    <location>
        <begin position="255"/>
        <end position="273"/>
    </location>
</feature>
<dbReference type="Pfam" id="PF13795">
    <property type="entry name" value="HupE_UreJ_2"/>
    <property type="match status" value="1"/>
</dbReference>
<dbReference type="OrthoDB" id="9808870at2"/>
<organism evidence="3 4">
    <name type="scientific">Pseudoalteromonas espejiana</name>
    <dbReference type="NCBI Taxonomy" id="28107"/>
    <lineage>
        <taxon>Bacteria</taxon>
        <taxon>Pseudomonadati</taxon>
        <taxon>Pseudomonadota</taxon>
        <taxon>Gammaproteobacteria</taxon>
        <taxon>Alteromonadales</taxon>
        <taxon>Pseudoalteromonadaceae</taxon>
        <taxon>Pseudoalteromonas</taxon>
    </lineage>
</organism>